<comment type="caution">
    <text evidence="2">The sequence shown here is derived from an EMBL/GenBank/DDBJ whole genome shotgun (WGS) entry which is preliminary data.</text>
</comment>
<reference evidence="2 3" key="1">
    <citation type="journal article" date="2023" name="Nucleic Acids Res.">
        <title>The hologenome of Daphnia magna reveals possible DNA methylation and microbiome-mediated evolution of the host genome.</title>
        <authorList>
            <person name="Chaturvedi A."/>
            <person name="Li X."/>
            <person name="Dhandapani V."/>
            <person name="Marshall H."/>
            <person name="Kissane S."/>
            <person name="Cuenca-Cambronero M."/>
            <person name="Asole G."/>
            <person name="Calvet F."/>
            <person name="Ruiz-Romero M."/>
            <person name="Marangio P."/>
            <person name="Guigo R."/>
            <person name="Rago D."/>
            <person name="Mirbahai L."/>
            <person name="Eastwood N."/>
            <person name="Colbourne J.K."/>
            <person name="Zhou J."/>
            <person name="Mallon E."/>
            <person name="Orsini L."/>
        </authorList>
    </citation>
    <scope>NUCLEOTIDE SEQUENCE [LARGE SCALE GENOMIC DNA]</scope>
    <source>
        <strain evidence="2">LRV0_1</strain>
    </source>
</reference>
<accession>A0ABQ9YUE4</accession>
<feature type="signal peptide" evidence="1">
    <location>
        <begin position="1"/>
        <end position="18"/>
    </location>
</feature>
<evidence type="ECO:0000256" key="1">
    <source>
        <dbReference type="SAM" id="SignalP"/>
    </source>
</evidence>
<keyword evidence="1" id="KW-0732">Signal</keyword>
<dbReference type="Proteomes" id="UP001234178">
    <property type="component" value="Unassembled WGS sequence"/>
</dbReference>
<feature type="chain" id="PRO_5046538684" evidence="1">
    <location>
        <begin position="19"/>
        <end position="134"/>
    </location>
</feature>
<evidence type="ECO:0000313" key="3">
    <source>
        <dbReference type="Proteomes" id="UP001234178"/>
    </source>
</evidence>
<protein>
    <submittedName>
        <fullName evidence="2">Uncharacterized protein</fullName>
    </submittedName>
</protein>
<proteinExistence type="predicted"/>
<keyword evidence="3" id="KW-1185">Reference proteome</keyword>
<dbReference type="EMBL" id="JAOYFB010000001">
    <property type="protein sequence ID" value="KAK4004281.1"/>
    <property type="molecule type" value="Genomic_DNA"/>
</dbReference>
<evidence type="ECO:0000313" key="2">
    <source>
        <dbReference type="EMBL" id="KAK4004281.1"/>
    </source>
</evidence>
<gene>
    <name evidence="2" type="ORF">OUZ56_006021</name>
</gene>
<name>A0ABQ9YUE4_9CRUS</name>
<organism evidence="2 3">
    <name type="scientific">Daphnia magna</name>
    <dbReference type="NCBI Taxonomy" id="35525"/>
    <lineage>
        <taxon>Eukaryota</taxon>
        <taxon>Metazoa</taxon>
        <taxon>Ecdysozoa</taxon>
        <taxon>Arthropoda</taxon>
        <taxon>Crustacea</taxon>
        <taxon>Branchiopoda</taxon>
        <taxon>Diplostraca</taxon>
        <taxon>Cladocera</taxon>
        <taxon>Anomopoda</taxon>
        <taxon>Daphniidae</taxon>
        <taxon>Daphnia</taxon>
    </lineage>
</organism>
<sequence length="134" mass="14692">MFFLGALSSLFIALVGNCTDRVYDLLTERENKFSVTLFVKAAARDWRPTIGAELNACVNAPTNISGQSLVLLFVLTCGAVTESAATVFPRLIALVSSNGDRGIQLKCNDRSGNIRLLLSESFEKRFSVSRRDEN</sequence>